<name>T0JV00_COLGC</name>
<protein>
    <submittedName>
        <fullName evidence="1">Uncharacterized protein</fullName>
    </submittedName>
</protein>
<dbReference type="HOGENOM" id="CLU_3438992_0_0_1"/>
<sequence length="9" mass="1061">MGKKNNLEK</sequence>
<evidence type="ECO:0000313" key="2">
    <source>
        <dbReference type="Proteomes" id="UP000015530"/>
    </source>
</evidence>
<comment type="caution">
    <text evidence="1">The sequence shown here is derived from an EMBL/GenBank/DDBJ whole genome shotgun (WGS) entry which is preliminary data.</text>
</comment>
<proteinExistence type="predicted"/>
<accession>T0JV00</accession>
<reference evidence="2" key="1">
    <citation type="journal article" date="2013" name="Mol. Plant Microbe Interact.">
        <title>Global aspects of pacC regulation of pathogenicity genes in Colletotrichum gloeosporioides as revealed by transcriptome analysis.</title>
        <authorList>
            <person name="Alkan N."/>
            <person name="Meng X."/>
            <person name="Friedlander G."/>
            <person name="Reuveni E."/>
            <person name="Sukno S."/>
            <person name="Sherman A."/>
            <person name="Thon M."/>
            <person name="Fluhr R."/>
            <person name="Prusky D."/>
        </authorList>
    </citation>
    <scope>NUCLEOTIDE SEQUENCE [LARGE SCALE GENOMIC DNA]</scope>
    <source>
        <strain evidence="2">Cg-14</strain>
    </source>
</reference>
<dbReference type="Proteomes" id="UP000015530">
    <property type="component" value="Unassembled WGS sequence"/>
</dbReference>
<dbReference type="EMBL" id="AMYD01004415">
    <property type="protein sequence ID" value="EQB43194.1"/>
    <property type="molecule type" value="Genomic_DNA"/>
</dbReference>
<gene>
    <name evidence="1" type="ORF">CGLO_18184</name>
</gene>
<organism evidence="1 2">
    <name type="scientific">Colletotrichum gloeosporioides (strain Cg-14)</name>
    <name type="common">Anthracnose fungus</name>
    <name type="synonym">Glomerella cingulata</name>
    <dbReference type="NCBI Taxonomy" id="1237896"/>
    <lineage>
        <taxon>Eukaryota</taxon>
        <taxon>Fungi</taxon>
        <taxon>Dikarya</taxon>
        <taxon>Ascomycota</taxon>
        <taxon>Pezizomycotina</taxon>
        <taxon>Sordariomycetes</taxon>
        <taxon>Hypocreomycetidae</taxon>
        <taxon>Glomerellales</taxon>
        <taxon>Glomerellaceae</taxon>
        <taxon>Colletotrichum</taxon>
        <taxon>Colletotrichum gloeosporioides species complex</taxon>
    </lineage>
</organism>
<evidence type="ECO:0000313" key="1">
    <source>
        <dbReference type="EMBL" id="EQB43194.1"/>
    </source>
</evidence>